<dbReference type="CDD" id="cd05233">
    <property type="entry name" value="SDR_c"/>
    <property type="match status" value="1"/>
</dbReference>
<organism evidence="2 3">
    <name type="scientific">Deinococcus metallilatus</name>
    <dbReference type="NCBI Taxonomy" id="1211322"/>
    <lineage>
        <taxon>Bacteria</taxon>
        <taxon>Thermotogati</taxon>
        <taxon>Deinococcota</taxon>
        <taxon>Deinococci</taxon>
        <taxon>Deinococcales</taxon>
        <taxon>Deinococcaceae</taxon>
        <taxon>Deinococcus</taxon>
    </lineage>
</organism>
<dbReference type="Proteomes" id="UP000536909">
    <property type="component" value="Unassembled WGS sequence"/>
</dbReference>
<dbReference type="InterPro" id="IPR020904">
    <property type="entry name" value="Sc_DH/Rdtase_CS"/>
</dbReference>
<reference evidence="2 3" key="1">
    <citation type="submission" date="2020-08" db="EMBL/GenBank/DDBJ databases">
        <title>Genomic Encyclopedia of Type Strains, Phase IV (KMG-IV): sequencing the most valuable type-strain genomes for metagenomic binning, comparative biology and taxonomic classification.</title>
        <authorList>
            <person name="Goeker M."/>
        </authorList>
    </citation>
    <scope>NUCLEOTIDE SEQUENCE [LARGE SCALE GENOMIC DNA]</scope>
    <source>
        <strain evidence="2 3">DSM 105434</strain>
    </source>
</reference>
<dbReference type="PROSITE" id="PS00061">
    <property type="entry name" value="ADH_SHORT"/>
    <property type="match status" value="1"/>
</dbReference>
<evidence type="ECO:0000313" key="2">
    <source>
        <dbReference type="EMBL" id="MBB5295752.1"/>
    </source>
</evidence>
<sequence>MKGLHAVVTGGGRGIGAAIAARLAAEGVTLTLMGRNEERLRQQAEQLGGAHIVCVDVTDEAGVNAAFENARAAHGPVRILVNNAGQAESAPALKTDLGLWQHMLDVNLTGTWLCTRAALPDLLAEGGRIVNVASTAGLVGYPYVAAYVAAKHGVVGLTRALALEFAARGVTVNAVCPGYTDTDLIVGAVQTIQDKTGRSEEQARAALARSNPQGQLVQPGQVADAVAWLCSPGASAITGQAIAVAGGEVMTG</sequence>
<dbReference type="PANTHER" id="PTHR42879">
    <property type="entry name" value="3-OXOACYL-(ACYL-CARRIER-PROTEIN) REDUCTASE"/>
    <property type="match status" value="1"/>
</dbReference>
<gene>
    <name evidence="2" type="ORF">HNQ10_002591</name>
</gene>
<comment type="caution">
    <text evidence="2">The sequence shown here is derived from an EMBL/GenBank/DDBJ whole genome shotgun (WGS) entry which is preliminary data.</text>
</comment>
<protein>
    <submittedName>
        <fullName evidence="2">NAD(P)-dependent dehydrogenase (Short-subunit alcohol dehydrogenase family)</fullName>
    </submittedName>
</protein>
<dbReference type="Pfam" id="PF13561">
    <property type="entry name" value="adh_short_C2"/>
    <property type="match status" value="1"/>
</dbReference>
<dbReference type="InterPro" id="IPR050259">
    <property type="entry name" value="SDR"/>
</dbReference>
<dbReference type="PANTHER" id="PTHR42879:SF2">
    <property type="entry name" value="3-OXOACYL-[ACYL-CARRIER-PROTEIN] REDUCTASE FABG"/>
    <property type="match status" value="1"/>
</dbReference>
<dbReference type="InterPro" id="IPR002347">
    <property type="entry name" value="SDR_fam"/>
</dbReference>
<proteinExistence type="inferred from homology"/>
<dbReference type="PRINTS" id="PR00080">
    <property type="entry name" value="SDRFAMILY"/>
</dbReference>
<comment type="similarity">
    <text evidence="1">Belongs to the short-chain dehydrogenases/reductases (SDR) family.</text>
</comment>
<evidence type="ECO:0000313" key="3">
    <source>
        <dbReference type="Proteomes" id="UP000536909"/>
    </source>
</evidence>
<name>A0ABR6MXR5_9DEIO</name>
<dbReference type="RefSeq" id="WP_146719869.1">
    <property type="nucleotide sequence ID" value="NZ_BSUI01000005.1"/>
</dbReference>
<dbReference type="PRINTS" id="PR00081">
    <property type="entry name" value="GDHRDH"/>
</dbReference>
<accession>A0ABR6MXR5</accession>
<dbReference type="Gene3D" id="3.40.50.720">
    <property type="entry name" value="NAD(P)-binding Rossmann-like Domain"/>
    <property type="match status" value="1"/>
</dbReference>
<evidence type="ECO:0000256" key="1">
    <source>
        <dbReference type="ARBA" id="ARBA00006484"/>
    </source>
</evidence>
<dbReference type="EMBL" id="JACHFV010000008">
    <property type="protein sequence ID" value="MBB5295752.1"/>
    <property type="molecule type" value="Genomic_DNA"/>
</dbReference>
<dbReference type="InterPro" id="IPR036291">
    <property type="entry name" value="NAD(P)-bd_dom_sf"/>
</dbReference>
<keyword evidence="3" id="KW-1185">Reference proteome</keyword>
<dbReference type="SUPFAM" id="SSF51735">
    <property type="entry name" value="NAD(P)-binding Rossmann-fold domains"/>
    <property type="match status" value="1"/>
</dbReference>